<evidence type="ECO:0000313" key="4">
    <source>
        <dbReference type="Proteomes" id="UP000789524"/>
    </source>
</evidence>
<accession>A0A8J2QFT4</accession>
<sequence length="283" mass="32020">MGERKILLFIFFVIFYCLYNVNMWFMTNNTNEVKTTAADSNEKTVPGVKSNNIQAKVVKTKPFPLFIKDSCNALEVFTRKPLPLAKKSRTKVMYNEDNTITVIGITVFLVVLVLNALLDILKVKEEEKARLKLNPNGERRQSLAEFANKKVLRRESSKFGIQLFPLAESSVSSDEETKRRKESKPYMRGESINSYLSEKTNKSDNSAPASIGETSTDIKHAKRQSVAKLIGARPAPMVRRSSFPVLPMNPEIHALMLSGRQSSIDSDEESDGKGKRVRIIRRF</sequence>
<reference evidence="3" key="1">
    <citation type="submission" date="2021-09" db="EMBL/GenBank/DDBJ databases">
        <authorList>
            <person name="Martin H S."/>
        </authorList>
    </citation>
    <scope>NUCLEOTIDE SEQUENCE</scope>
</reference>
<gene>
    <name evidence="3" type="ORF">DCHRY22_LOCUS3472</name>
</gene>
<keyword evidence="2" id="KW-1133">Transmembrane helix</keyword>
<keyword evidence="2" id="KW-0812">Transmembrane</keyword>
<evidence type="ECO:0000313" key="3">
    <source>
        <dbReference type="EMBL" id="CAG9562070.1"/>
    </source>
</evidence>
<feature type="transmembrane region" description="Helical" evidence="2">
    <location>
        <begin position="100"/>
        <end position="121"/>
    </location>
</feature>
<keyword evidence="2" id="KW-0472">Membrane</keyword>
<evidence type="ECO:0000256" key="2">
    <source>
        <dbReference type="SAM" id="Phobius"/>
    </source>
</evidence>
<protein>
    <submittedName>
        <fullName evidence="3">(African queen) hypothetical protein</fullName>
    </submittedName>
</protein>
<dbReference type="EMBL" id="CAKASE010000047">
    <property type="protein sequence ID" value="CAG9562070.1"/>
    <property type="molecule type" value="Genomic_DNA"/>
</dbReference>
<feature type="transmembrane region" description="Helical" evidence="2">
    <location>
        <begin position="7"/>
        <end position="25"/>
    </location>
</feature>
<feature type="compositionally biased region" description="Basic and acidic residues" evidence="1">
    <location>
        <begin position="175"/>
        <end position="187"/>
    </location>
</feature>
<proteinExistence type="predicted"/>
<feature type="compositionally biased region" description="Polar residues" evidence="1">
    <location>
        <begin position="191"/>
        <end position="215"/>
    </location>
</feature>
<feature type="region of interest" description="Disordered" evidence="1">
    <location>
        <begin position="260"/>
        <end position="283"/>
    </location>
</feature>
<name>A0A8J2QFT4_9NEOP</name>
<dbReference type="Proteomes" id="UP000789524">
    <property type="component" value="Unassembled WGS sequence"/>
</dbReference>
<organism evidence="3 4">
    <name type="scientific">Danaus chrysippus</name>
    <name type="common">African queen</name>
    <dbReference type="NCBI Taxonomy" id="151541"/>
    <lineage>
        <taxon>Eukaryota</taxon>
        <taxon>Metazoa</taxon>
        <taxon>Ecdysozoa</taxon>
        <taxon>Arthropoda</taxon>
        <taxon>Hexapoda</taxon>
        <taxon>Insecta</taxon>
        <taxon>Pterygota</taxon>
        <taxon>Neoptera</taxon>
        <taxon>Endopterygota</taxon>
        <taxon>Lepidoptera</taxon>
        <taxon>Glossata</taxon>
        <taxon>Ditrysia</taxon>
        <taxon>Papilionoidea</taxon>
        <taxon>Nymphalidae</taxon>
        <taxon>Danainae</taxon>
        <taxon>Danaini</taxon>
        <taxon>Danaina</taxon>
        <taxon>Danaus</taxon>
        <taxon>Anosia</taxon>
    </lineage>
</organism>
<keyword evidence="4" id="KW-1185">Reference proteome</keyword>
<dbReference type="OrthoDB" id="7692812at2759"/>
<dbReference type="AlphaFoldDB" id="A0A8J2QFT4"/>
<comment type="caution">
    <text evidence="3">The sequence shown here is derived from an EMBL/GenBank/DDBJ whole genome shotgun (WGS) entry which is preliminary data.</text>
</comment>
<evidence type="ECO:0000256" key="1">
    <source>
        <dbReference type="SAM" id="MobiDB-lite"/>
    </source>
</evidence>
<feature type="region of interest" description="Disordered" evidence="1">
    <location>
        <begin position="172"/>
        <end position="219"/>
    </location>
</feature>